<name>A0A9W9MFF0_9EURO</name>
<dbReference type="AlphaFoldDB" id="A0A9W9MFF0"/>
<dbReference type="OrthoDB" id="273917at2759"/>
<reference evidence="2" key="1">
    <citation type="submission" date="2022-12" db="EMBL/GenBank/DDBJ databases">
        <authorList>
            <person name="Petersen C."/>
        </authorList>
    </citation>
    <scope>NUCLEOTIDE SEQUENCE</scope>
    <source>
        <strain evidence="2">IBT 15544</strain>
    </source>
</reference>
<dbReference type="PANTHER" id="PTHR23092">
    <property type="entry name" value="POLY(A) RNA POLYMERASE"/>
    <property type="match status" value="1"/>
</dbReference>
<sequence length="445" mass="49569">MPRLPLPVRRISSSVPSTKDPDVFANSLRKTLEAHRSTNRASLIRKVYPDAPSPGLFRPYIPPENRAGYQPPAPVLQTPETKKSQATGDAFAFLDAEIQALGCYLAPSPEEQNQVTRISTEVASLLEEAVPYPPKLIGLRPTGLALAHASIEFILPFTDLPRSLGRTRRPSATRPEIRAAHTELLLRVEAALKSSGAFYGYGLVGNNISLKVCHRPTGLKLRFYCGEGVPAITKYLQDYMVEFPALRPLFLGTRTLLEARGLYGLVIENNALLMLLVAFLKMNYGRFTGPHTLGYQLMDFLKLYGIEVDLRSVGVAVDPPGFFDNEALRATDAKDHEPAWRRGQRSLMKTKRTALKQGNLSAAQRLCIQDPTHFMNNLGHTCIRTTELQSVFKTAYEQLSEACKKWDGPGQDGSILAAALRASFDGFEERRRQITFRQRRPVNHV</sequence>
<dbReference type="GeneID" id="83181862"/>
<dbReference type="GO" id="GO:0031123">
    <property type="term" value="P:RNA 3'-end processing"/>
    <property type="evidence" value="ECO:0007669"/>
    <property type="project" value="TreeGrafter"/>
</dbReference>
<evidence type="ECO:0008006" key="4">
    <source>
        <dbReference type="Google" id="ProtNLM"/>
    </source>
</evidence>
<dbReference type="GO" id="GO:0043634">
    <property type="term" value="P:polyadenylation-dependent ncRNA catabolic process"/>
    <property type="evidence" value="ECO:0007669"/>
    <property type="project" value="TreeGrafter"/>
</dbReference>
<dbReference type="RefSeq" id="XP_058306810.1">
    <property type="nucleotide sequence ID" value="XM_058454561.1"/>
</dbReference>
<dbReference type="Proteomes" id="UP001150904">
    <property type="component" value="Unassembled WGS sequence"/>
</dbReference>
<dbReference type="GO" id="GO:1990817">
    <property type="term" value="F:poly(A) RNA polymerase activity"/>
    <property type="evidence" value="ECO:0007669"/>
    <property type="project" value="InterPro"/>
</dbReference>
<dbReference type="GO" id="GO:0046872">
    <property type="term" value="F:metal ion binding"/>
    <property type="evidence" value="ECO:0007669"/>
    <property type="project" value="UniProtKB-KW"/>
</dbReference>
<organism evidence="2 3">
    <name type="scientific">Penicillium cinerascens</name>
    <dbReference type="NCBI Taxonomy" id="70096"/>
    <lineage>
        <taxon>Eukaryota</taxon>
        <taxon>Fungi</taxon>
        <taxon>Dikarya</taxon>
        <taxon>Ascomycota</taxon>
        <taxon>Pezizomycotina</taxon>
        <taxon>Eurotiomycetes</taxon>
        <taxon>Eurotiomycetidae</taxon>
        <taxon>Eurotiales</taxon>
        <taxon>Aspergillaceae</taxon>
        <taxon>Penicillium</taxon>
    </lineage>
</organism>
<comment type="caution">
    <text evidence="2">The sequence shown here is derived from an EMBL/GenBank/DDBJ whole genome shotgun (WGS) entry which is preliminary data.</text>
</comment>
<dbReference type="GO" id="GO:0005730">
    <property type="term" value="C:nucleolus"/>
    <property type="evidence" value="ECO:0007669"/>
    <property type="project" value="TreeGrafter"/>
</dbReference>
<dbReference type="GO" id="GO:0003729">
    <property type="term" value="F:mRNA binding"/>
    <property type="evidence" value="ECO:0007669"/>
    <property type="project" value="TreeGrafter"/>
</dbReference>
<feature type="region of interest" description="Disordered" evidence="1">
    <location>
        <begin position="1"/>
        <end position="20"/>
    </location>
</feature>
<proteinExistence type="predicted"/>
<evidence type="ECO:0000313" key="2">
    <source>
        <dbReference type="EMBL" id="KAJ5198382.1"/>
    </source>
</evidence>
<dbReference type="InterPro" id="IPR045862">
    <property type="entry name" value="Trf4-like"/>
</dbReference>
<evidence type="ECO:0000313" key="3">
    <source>
        <dbReference type="Proteomes" id="UP001150904"/>
    </source>
</evidence>
<dbReference type="EMBL" id="JAPQKR010000014">
    <property type="protein sequence ID" value="KAJ5198382.1"/>
    <property type="molecule type" value="Genomic_DNA"/>
</dbReference>
<gene>
    <name evidence="2" type="ORF">N7498_007499</name>
</gene>
<accession>A0A9W9MFF0</accession>
<dbReference type="SUPFAM" id="SSF81631">
    <property type="entry name" value="PAP/OAS1 substrate-binding domain"/>
    <property type="match status" value="1"/>
</dbReference>
<dbReference type="Gene3D" id="1.10.1410.10">
    <property type="match status" value="1"/>
</dbReference>
<reference evidence="2" key="2">
    <citation type="journal article" date="2023" name="IMA Fungus">
        <title>Comparative genomic study of the Penicillium genus elucidates a diverse pangenome and 15 lateral gene transfer events.</title>
        <authorList>
            <person name="Petersen C."/>
            <person name="Sorensen T."/>
            <person name="Nielsen M.R."/>
            <person name="Sondergaard T.E."/>
            <person name="Sorensen J.L."/>
            <person name="Fitzpatrick D.A."/>
            <person name="Frisvad J.C."/>
            <person name="Nielsen K.L."/>
        </authorList>
    </citation>
    <scope>NUCLEOTIDE SEQUENCE</scope>
    <source>
        <strain evidence="2">IBT 15544</strain>
    </source>
</reference>
<evidence type="ECO:0000256" key="1">
    <source>
        <dbReference type="SAM" id="MobiDB-lite"/>
    </source>
</evidence>
<keyword evidence="3" id="KW-1185">Reference proteome</keyword>
<dbReference type="PANTHER" id="PTHR23092:SF50">
    <property type="entry name" value="MTF2-LIKE C-TERMINAL DOMAIN-CONTAINING PROTEIN"/>
    <property type="match status" value="1"/>
</dbReference>
<dbReference type="GO" id="GO:0031499">
    <property type="term" value="C:TRAMP complex"/>
    <property type="evidence" value="ECO:0007669"/>
    <property type="project" value="TreeGrafter"/>
</dbReference>
<protein>
    <recommendedName>
        <fullName evidence="4">PAP-associated domain-containing protein</fullName>
    </recommendedName>
</protein>